<comment type="caution">
    <text evidence="1">The sequence shown here is derived from an EMBL/GenBank/DDBJ whole genome shotgun (WGS) entry which is preliminary data.</text>
</comment>
<keyword evidence="2" id="KW-1185">Reference proteome</keyword>
<gene>
    <name evidence="1" type="ORF">KSX_26870</name>
</gene>
<dbReference type="Gene3D" id="3.30.420.240">
    <property type="match status" value="1"/>
</dbReference>
<evidence type="ECO:0000313" key="1">
    <source>
        <dbReference type="EMBL" id="GHO44524.1"/>
    </source>
</evidence>
<dbReference type="InterPro" id="IPR027417">
    <property type="entry name" value="P-loop_NTPase"/>
</dbReference>
<dbReference type="Pfam" id="PF03237">
    <property type="entry name" value="Terminase_6N"/>
    <property type="match status" value="1"/>
</dbReference>
<dbReference type="AlphaFoldDB" id="A0A8J3I2Z5"/>
<evidence type="ECO:0008006" key="3">
    <source>
        <dbReference type="Google" id="ProtNLM"/>
    </source>
</evidence>
<protein>
    <recommendedName>
        <fullName evidence="3">Terminase large subunit</fullName>
    </recommendedName>
</protein>
<name>A0A8J3I2Z5_9CHLR</name>
<sequence>MLKKNAKPPALSEEIKNDPVEFGRKFLRNLDGSPFEPHDGQIELLRNITSTTCACCGRQWGKSVSMAVYAVWYMVTHPNRQVYIIAPTLDQSKIIFNEIARHFQSGPLSVLVEGKIIETPFPRITLSNGSQCHGRGANSPAYIRGKPAHLIILDEAAFFKQGVIPNVIEPMLTVTGKMLHSGIIMISTPFGRGDFYDYSEAARKTTDGTMNFFRYSSESNPHVDRKRLNAIKKRYGEQSLIWLTEYMAQFVDADLAVFKWEDIKAAYEAYPGYSNDDGASVRFPLAPTEGHKYVQGVDLANVRDFFVSTILDITNRERLTLSRMDRLQKRGYSAYKGIIRSNHKAYNFAQTLVDATSLGESVVEDLADIRAQGYKFSNQSKYEIVQELSRLFNERRIAIPYNRDIIDELRYFQYEFTDSGNVRMEASQGHDDIVMSLALAAHLAAIPNSIGVFRGVDLTPQPQRVTLPPNYDPWAELFKDD</sequence>
<dbReference type="Proteomes" id="UP000612362">
    <property type="component" value="Unassembled WGS sequence"/>
</dbReference>
<reference evidence="1" key="1">
    <citation type="submission" date="2020-10" db="EMBL/GenBank/DDBJ databases">
        <title>Taxonomic study of unclassified bacteria belonging to the class Ktedonobacteria.</title>
        <authorList>
            <person name="Yabe S."/>
            <person name="Wang C.M."/>
            <person name="Zheng Y."/>
            <person name="Sakai Y."/>
            <person name="Cavaletti L."/>
            <person name="Monciardini P."/>
            <person name="Donadio S."/>
        </authorList>
    </citation>
    <scope>NUCLEOTIDE SEQUENCE</scope>
    <source>
        <strain evidence="1">SOSP1-1</strain>
    </source>
</reference>
<organism evidence="1 2">
    <name type="scientific">Ktedonospora formicarum</name>
    <dbReference type="NCBI Taxonomy" id="2778364"/>
    <lineage>
        <taxon>Bacteria</taxon>
        <taxon>Bacillati</taxon>
        <taxon>Chloroflexota</taxon>
        <taxon>Ktedonobacteria</taxon>
        <taxon>Ktedonobacterales</taxon>
        <taxon>Ktedonobacteraceae</taxon>
        <taxon>Ktedonospora</taxon>
    </lineage>
</organism>
<evidence type="ECO:0000313" key="2">
    <source>
        <dbReference type="Proteomes" id="UP000612362"/>
    </source>
</evidence>
<dbReference type="EMBL" id="BNJF01000001">
    <property type="protein sequence ID" value="GHO44524.1"/>
    <property type="molecule type" value="Genomic_DNA"/>
</dbReference>
<dbReference type="RefSeq" id="WP_220193909.1">
    <property type="nucleotide sequence ID" value="NZ_BNJF01000001.1"/>
</dbReference>
<dbReference type="Gene3D" id="3.40.50.300">
    <property type="entry name" value="P-loop containing nucleotide triphosphate hydrolases"/>
    <property type="match status" value="1"/>
</dbReference>
<proteinExistence type="predicted"/>
<accession>A0A8J3I2Z5</accession>